<evidence type="ECO:0000313" key="3">
    <source>
        <dbReference type="Proteomes" id="UP000267908"/>
    </source>
</evidence>
<accession>A0A0P9RQD3</accession>
<dbReference type="AlphaFoldDB" id="A0A0P9RQD3"/>
<evidence type="ECO:0000313" key="2">
    <source>
        <dbReference type="EMBL" id="RMQ20258.1"/>
    </source>
</evidence>
<evidence type="ECO:0000313" key="1">
    <source>
        <dbReference type="EMBL" id="RMP17428.1"/>
    </source>
</evidence>
<comment type="caution">
    <text evidence="2">The sequence shown here is derived from an EMBL/GenBank/DDBJ whole genome shotgun (WGS) entry which is preliminary data.</text>
</comment>
<dbReference type="Proteomes" id="UP000269044">
    <property type="component" value="Unassembled WGS sequence"/>
</dbReference>
<sequence length="89" mass="9529">MSIITPNGLGASMTALISTTSQKPSIKIFPSPQNSFIACPLVISVTNAKSLHAFRRRTVDVLLSEYASGVLKKIKHRSLPCLCDAITGD</sequence>
<protein>
    <submittedName>
        <fullName evidence="2">Uncharacterized protein</fullName>
    </submittedName>
</protein>
<name>A0A0P9RQD3_9PSED</name>
<dbReference type="Proteomes" id="UP000267908">
    <property type="component" value="Unassembled WGS sequence"/>
</dbReference>
<dbReference type="EMBL" id="RBRA01000252">
    <property type="protein sequence ID" value="RMQ20258.1"/>
    <property type="molecule type" value="Genomic_DNA"/>
</dbReference>
<organism evidence="2 4">
    <name type="scientific">Pseudomonas syringae pv. delphinii</name>
    <dbReference type="NCBI Taxonomy" id="192088"/>
    <lineage>
        <taxon>Bacteria</taxon>
        <taxon>Pseudomonadati</taxon>
        <taxon>Pseudomonadota</taxon>
        <taxon>Gammaproteobacteria</taxon>
        <taxon>Pseudomonadales</taxon>
        <taxon>Pseudomonadaceae</taxon>
        <taxon>Pseudomonas</taxon>
    </lineage>
</organism>
<evidence type="ECO:0000313" key="4">
    <source>
        <dbReference type="Proteomes" id="UP000269044"/>
    </source>
</evidence>
<proteinExistence type="predicted"/>
<gene>
    <name evidence="2" type="ORF">ALQ08_101643</name>
    <name evidence="1" type="ORF">ALQ28_101506</name>
</gene>
<dbReference type="EMBL" id="RBQG01000057">
    <property type="protein sequence ID" value="RMP17428.1"/>
    <property type="molecule type" value="Genomic_DNA"/>
</dbReference>
<reference evidence="3 4" key="1">
    <citation type="submission" date="2018-08" db="EMBL/GenBank/DDBJ databases">
        <title>Recombination of ecologically and evolutionarily significant loci maintains genetic cohesion in the Pseudomonas syringae species complex.</title>
        <authorList>
            <person name="Dillon M."/>
            <person name="Thakur S."/>
            <person name="Almeida R.N.D."/>
            <person name="Weir B.S."/>
            <person name="Guttman D.S."/>
        </authorList>
    </citation>
    <scope>NUCLEOTIDE SEQUENCE [LARGE SCALE GENOMIC DNA]</scope>
    <source>
        <strain evidence="2 4">ICMP 13052</strain>
        <strain evidence="1 3">ICMP 4330</strain>
    </source>
</reference>